<gene>
    <name evidence="2" type="ORF">O181_091696</name>
</gene>
<evidence type="ECO:0000313" key="2">
    <source>
        <dbReference type="EMBL" id="MBW0551981.1"/>
    </source>
</evidence>
<feature type="compositionally biased region" description="Basic and acidic residues" evidence="1">
    <location>
        <begin position="66"/>
        <end position="87"/>
    </location>
</feature>
<feature type="compositionally biased region" description="Polar residues" evidence="1">
    <location>
        <begin position="47"/>
        <end position="62"/>
    </location>
</feature>
<organism evidence="2 3">
    <name type="scientific">Austropuccinia psidii MF-1</name>
    <dbReference type="NCBI Taxonomy" id="1389203"/>
    <lineage>
        <taxon>Eukaryota</taxon>
        <taxon>Fungi</taxon>
        <taxon>Dikarya</taxon>
        <taxon>Basidiomycota</taxon>
        <taxon>Pucciniomycotina</taxon>
        <taxon>Pucciniomycetes</taxon>
        <taxon>Pucciniales</taxon>
        <taxon>Sphaerophragmiaceae</taxon>
        <taxon>Austropuccinia</taxon>
    </lineage>
</organism>
<evidence type="ECO:0000256" key="1">
    <source>
        <dbReference type="SAM" id="MobiDB-lite"/>
    </source>
</evidence>
<proteinExistence type="predicted"/>
<accession>A0A9Q3IXY6</accession>
<dbReference type="Proteomes" id="UP000765509">
    <property type="component" value="Unassembled WGS sequence"/>
</dbReference>
<dbReference type="EMBL" id="AVOT02057995">
    <property type="protein sequence ID" value="MBW0551981.1"/>
    <property type="molecule type" value="Genomic_DNA"/>
</dbReference>
<dbReference type="AlphaFoldDB" id="A0A9Q3IXY6"/>
<keyword evidence="3" id="KW-1185">Reference proteome</keyword>
<comment type="caution">
    <text evidence="2">The sequence shown here is derived from an EMBL/GenBank/DDBJ whole genome shotgun (WGS) entry which is preliminary data.</text>
</comment>
<sequence>MNSWNILKKFLQEEEIVKCSNGWNTILYKPKNKKTKEWHNKKGGNQGRSPGSFYQQASSQPTFPVRRREQEKKEEENISPKLKDPKNPKRCHRQNLHGIEGQRGTNNEANIFPKEIPCLLIF</sequence>
<protein>
    <submittedName>
        <fullName evidence="2">Uncharacterized protein</fullName>
    </submittedName>
</protein>
<evidence type="ECO:0000313" key="3">
    <source>
        <dbReference type="Proteomes" id="UP000765509"/>
    </source>
</evidence>
<feature type="region of interest" description="Disordered" evidence="1">
    <location>
        <begin position="30"/>
        <end position="108"/>
    </location>
</feature>
<name>A0A9Q3IXY6_9BASI</name>
<reference evidence="2" key="1">
    <citation type="submission" date="2021-03" db="EMBL/GenBank/DDBJ databases">
        <title>Draft genome sequence of rust myrtle Austropuccinia psidii MF-1, a brazilian biotype.</title>
        <authorList>
            <person name="Quecine M.C."/>
            <person name="Pachon D.M.R."/>
            <person name="Bonatelli M.L."/>
            <person name="Correr F.H."/>
            <person name="Franceschini L.M."/>
            <person name="Leite T.F."/>
            <person name="Margarido G.R.A."/>
            <person name="Almeida C.A."/>
            <person name="Ferrarezi J.A."/>
            <person name="Labate C.A."/>
        </authorList>
    </citation>
    <scope>NUCLEOTIDE SEQUENCE</scope>
    <source>
        <strain evidence="2">MF-1</strain>
    </source>
</reference>